<dbReference type="InterPro" id="IPR001296">
    <property type="entry name" value="Glyco_trans_1"/>
</dbReference>
<feature type="domain" description="Glycosyl transferase family 1" evidence="2">
    <location>
        <begin position="186"/>
        <end position="334"/>
    </location>
</feature>
<dbReference type="AlphaFoldDB" id="A0A6B8RFR0"/>
<dbReference type="PANTHER" id="PTHR46401">
    <property type="entry name" value="GLYCOSYLTRANSFERASE WBBK-RELATED"/>
    <property type="match status" value="1"/>
</dbReference>
<dbReference type="PANTHER" id="PTHR46401:SF2">
    <property type="entry name" value="GLYCOSYLTRANSFERASE WBBK-RELATED"/>
    <property type="match status" value="1"/>
</dbReference>
<dbReference type="KEGG" id="ppsc:EHS13_05600"/>
<gene>
    <name evidence="3" type="ORF">EHS13_05600</name>
</gene>
<dbReference type="CDD" id="cd03809">
    <property type="entry name" value="GT4_MtfB-like"/>
    <property type="match status" value="1"/>
</dbReference>
<dbReference type="Gene3D" id="3.40.50.2000">
    <property type="entry name" value="Glycogen Phosphorylase B"/>
    <property type="match status" value="2"/>
</dbReference>
<evidence type="ECO:0000256" key="1">
    <source>
        <dbReference type="ARBA" id="ARBA00022679"/>
    </source>
</evidence>
<keyword evidence="4" id="KW-1185">Reference proteome</keyword>
<proteinExistence type="predicted"/>
<protein>
    <submittedName>
        <fullName evidence="3">Glycosyltransferase family 1 protein</fullName>
    </submittedName>
</protein>
<dbReference type="EMBL" id="CP034235">
    <property type="protein sequence ID" value="QGQ94415.1"/>
    <property type="molecule type" value="Genomic_DNA"/>
</dbReference>
<dbReference type="OrthoDB" id="9797829at2"/>
<organism evidence="3 4">
    <name type="scientific">Paenibacillus psychroresistens</name>
    <dbReference type="NCBI Taxonomy" id="1778678"/>
    <lineage>
        <taxon>Bacteria</taxon>
        <taxon>Bacillati</taxon>
        <taxon>Bacillota</taxon>
        <taxon>Bacilli</taxon>
        <taxon>Bacillales</taxon>
        <taxon>Paenibacillaceae</taxon>
        <taxon>Paenibacillus</taxon>
    </lineage>
</organism>
<evidence type="ECO:0000313" key="3">
    <source>
        <dbReference type="EMBL" id="QGQ94415.1"/>
    </source>
</evidence>
<reference evidence="4" key="1">
    <citation type="submission" date="2018-11" db="EMBL/GenBank/DDBJ databases">
        <title>Complete genome sequence of Paenibacillus sp. ML311-T8.</title>
        <authorList>
            <person name="Nam Y.-D."/>
            <person name="Kang J."/>
            <person name="Chung W.-H."/>
            <person name="Park Y.S."/>
        </authorList>
    </citation>
    <scope>NUCLEOTIDE SEQUENCE [LARGE SCALE GENOMIC DNA]</scope>
    <source>
        <strain evidence="4">ML311-T8</strain>
    </source>
</reference>
<dbReference type="Proteomes" id="UP000426246">
    <property type="component" value="Chromosome"/>
</dbReference>
<evidence type="ECO:0000259" key="2">
    <source>
        <dbReference type="Pfam" id="PF00534"/>
    </source>
</evidence>
<keyword evidence="1 3" id="KW-0808">Transferase</keyword>
<accession>A0A6B8RFR0</accession>
<dbReference type="RefSeq" id="WP_155699418.1">
    <property type="nucleotide sequence ID" value="NZ_CP034235.1"/>
</dbReference>
<name>A0A6B8RFR0_9BACL</name>
<sequence>MKIYINARFLTQTTTGVQRYAHEFVKALDALLEEGEIDRTVYQFILLSPKQVLYEPNLRHITLKKIGFASGHFWEQLLLPFFTKGSLLLNLCNTGPMLKRKQIATIHDTAVFVNPDSFSMAFRLFYKLIQTSLGLFSRKIVTVSNFSKTQLIQHCHIKAHKISIVNGGKEHMLELIADERILAQHQLLSKRYVLAVSSMNPSKNFANIVRAFQLLQNVDYEIVIAGGTNARVFGNLAIPSSDKVKLLGYVSDVELKTLYEHAACFIFPSFYEGFGLPPLEAMTCGSPVIVSLAASLPEVCGEASLYCNPYSPMDMAFQIERLMNDPDLQQNMRLKGLERAKQFTWQTCARRMFHVIEEVAGA</sequence>
<dbReference type="SUPFAM" id="SSF53756">
    <property type="entry name" value="UDP-Glycosyltransferase/glycogen phosphorylase"/>
    <property type="match status" value="1"/>
</dbReference>
<dbReference type="GO" id="GO:0009103">
    <property type="term" value="P:lipopolysaccharide biosynthetic process"/>
    <property type="evidence" value="ECO:0007669"/>
    <property type="project" value="TreeGrafter"/>
</dbReference>
<dbReference type="GO" id="GO:0016757">
    <property type="term" value="F:glycosyltransferase activity"/>
    <property type="evidence" value="ECO:0007669"/>
    <property type="project" value="InterPro"/>
</dbReference>
<evidence type="ECO:0000313" key="4">
    <source>
        <dbReference type="Proteomes" id="UP000426246"/>
    </source>
</evidence>
<dbReference type="Pfam" id="PF00534">
    <property type="entry name" value="Glycos_transf_1"/>
    <property type="match status" value="1"/>
</dbReference>